<dbReference type="AlphaFoldDB" id="A0A8X6TTI4"/>
<reference evidence="1" key="1">
    <citation type="submission" date="2020-08" db="EMBL/GenBank/DDBJ databases">
        <title>Multicomponent nature underlies the extraordinary mechanical properties of spider dragline silk.</title>
        <authorList>
            <person name="Kono N."/>
            <person name="Nakamura H."/>
            <person name="Mori M."/>
            <person name="Yoshida Y."/>
            <person name="Ohtoshi R."/>
            <person name="Malay A.D."/>
            <person name="Moran D.A.P."/>
            <person name="Tomita M."/>
            <person name="Numata K."/>
            <person name="Arakawa K."/>
        </authorList>
    </citation>
    <scope>NUCLEOTIDE SEQUENCE</scope>
</reference>
<evidence type="ECO:0000313" key="1">
    <source>
        <dbReference type="EMBL" id="GFT48537.1"/>
    </source>
</evidence>
<accession>A0A8X6TTI4</accession>
<protein>
    <submittedName>
        <fullName evidence="1">Uncharacterized protein</fullName>
    </submittedName>
</protein>
<dbReference type="Proteomes" id="UP000887013">
    <property type="component" value="Unassembled WGS sequence"/>
</dbReference>
<comment type="caution">
    <text evidence="1">The sequence shown here is derived from an EMBL/GenBank/DDBJ whole genome shotgun (WGS) entry which is preliminary data.</text>
</comment>
<name>A0A8X6TTI4_NEPPI</name>
<sequence length="140" mass="15711">MLLRDKCWLLGSCSTYSSDDRTKLGKGLSPEEQSSVVVQISSANEDDLGDVEPPHLDPAVEMADVSVIENIVNEPSRENARKCENINFAINQLVQTNNVILALKAKINTIPLFPHCYGPNELEEVKRELIRFKEERTSNQ</sequence>
<feature type="non-terminal residue" evidence="1">
    <location>
        <position position="1"/>
    </location>
</feature>
<keyword evidence="2" id="KW-1185">Reference proteome</keyword>
<dbReference type="EMBL" id="BMAW01111548">
    <property type="protein sequence ID" value="GFT48537.1"/>
    <property type="molecule type" value="Genomic_DNA"/>
</dbReference>
<gene>
    <name evidence="1" type="ORF">NPIL_452331</name>
</gene>
<proteinExistence type="predicted"/>
<organism evidence="1 2">
    <name type="scientific">Nephila pilipes</name>
    <name type="common">Giant wood spider</name>
    <name type="synonym">Nephila maculata</name>
    <dbReference type="NCBI Taxonomy" id="299642"/>
    <lineage>
        <taxon>Eukaryota</taxon>
        <taxon>Metazoa</taxon>
        <taxon>Ecdysozoa</taxon>
        <taxon>Arthropoda</taxon>
        <taxon>Chelicerata</taxon>
        <taxon>Arachnida</taxon>
        <taxon>Araneae</taxon>
        <taxon>Araneomorphae</taxon>
        <taxon>Entelegynae</taxon>
        <taxon>Araneoidea</taxon>
        <taxon>Nephilidae</taxon>
        <taxon>Nephila</taxon>
    </lineage>
</organism>
<evidence type="ECO:0000313" key="2">
    <source>
        <dbReference type="Proteomes" id="UP000887013"/>
    </source>
</evidence>